<dbReference type="PANTHER" id="PTHR32120">
    <property type="entry name" value="SMALL RIBOSOMAL SUBUNIT BIOGENESIS GTPASE RSGA"/>
    <property type="match status" value="1"/>
</dbReference>
<organism evidence="7 8">
    <name type="scientific">Pseudoglutamicibacter cumminsii</name>
    <dbReference type="NCBI Taxonomy" id="156979"/>
    <lineage>
        <taxon>Bacteria</taxon>
        <taxon>Bacillati</taxon>
        <taxon>Actinomycetota</taxon>
        <taxon>Actinomycetes</taxon>
        <taxon>Micrococcales</taxon>
        <taxon>Micrococcaceae</taxon>
        <taxon>Pseudoglutamicibacter</taxon>
    </lineage>
</organism>
<feature type="domain" description="EngC GTPase" evidence="5">
    <location>
        <begin position="149"/>
        <end position="306"/>
    </location>
</feature>
<dbReference type="Gene3D" id="3.40.50.300">
    <property type="entry name" value="P-loop containing nucleotide triphosphate hydrolases"/>
    <property type="match status" value="1"/>
</dbReference>
<dbReference type="PROSITE" id="PS51721">
    <property type="entry name" value="G_CP"/>
    <property type="match status" value="1"/>
</dbReference>
<comment type="caution">
    <text evidence="7">The sequence shown here is derived from an EMBL/GenBank/DDBJ whole genome shotgun (WGS) entry which is preliminary data.</text>
</comment>
<dbReference type="HAMAP" id="MF_01820">
    <property type="entry name" value="GTPase_RsgA"/>
    <property type="match status" value="1"/>
</dbReference>
<dbReference type="InterPro" id="IPR030378">
    <property type="entry name" value="G_CP_dom"/>
</dbReference>
<evidence type="ECO:0000259" key="5">
    <source>
        <dbReference type="PROSITE" id="PS50936"/>
    </source>
</evidence>
<dbReference type="EC" id="3.6.1.-" evidence="3"/>
<dbReference type="InterPro" id="IPR004881">
    <property type="entry name" value="Ribosome_biogen_GTPase_RsgA"/>
</dbReference>
<evidence type="ECO:0000256" key="3">
    <source>
        <dbReference type="HAMAP-Rule" id="MF_01820"/>
    </source>
</evidence>
<comment type="subunit">
    <text evidence="3">Monomer. Associates with 30S ribosomal subunit, binds 16S rRNA.</text>
</comment>
<keyword evidence="3" id="KW-0378">Hydrolase</keyword>
<feature type="binding site" evidence="3">
    <location>
        <position position="332"/>
    </location>
    <ligand>
        <name>Zn(2+)</name>
        <dbReference type="ChEBI" id="CHEBI:29105"/>
    </ligand>
</feature>
<reference evidence="7" key="1">
    <citation type="submission" date="2023-05" db="EMBL/GenBank/DDBJ databases">
        <title>Cataloging the Phylogenetic Diversity of Human Bladder Bacteria.</title>
        <authorList>
            <person name="Du J."/>
        </authorList>
    </citation>
    <scope>NUCLEOTIDE SEQUENCE</scope>
    <source>
        <strain evidence="7">UMB9978</strain>
    </source>
</reference>
<gene>
    <name evidence="3 7" type="primary">rsgA</name>
    <name evidence="7" type="ORF">QP116_01310</name>
</gene>
<keyword evidence="3" id="KW-0862">Zinc</keyword>
<feature type="region of interest" description="Disordered" evidence="4">
    <location>
        <begin position="52"/>
        <end position="84"/>
    </location>
</feature>
<feature type="binding site" evidence="3">
    <location>
        <position position="338"/>
    </location>
    <ligand>
        <name>Zn(2+)</name>
        <dbReference type="ChEBI" id="CHEBI:29105"/>
    </ligand>
</feature>
<dbReference type="AlphaFoldDB" id="A0AAP4C5P9"/>
<protein>
    <recommendedName>
        <fullName evidence="3">Small ribosomal subunit biogenesis GTPase RsgA</fullName>
        <ecNumber evidence="3">3.6.1.-</ecNumber>
    </recommendedName>
</protein>
<evidence type="ECO:0000256" key="4">
    <source>
        <dbReference type="SAM" id="MobiDB-lite"/>
    </source>
</evidence>
<dbReference type="EMBL" id="JASODW010000001">
    <property type="protein sequence ID" value="MDK6274396.1"/>
    <property type="molecule type" value="Genomic_DNA"/>
</dbReference>
<dbReference type="PROSITE" id="PS50936">
    <property type="entry name" value="ENGC_GTPASE"/>
    <property type="match status" value="1"/>
</dbReference>
<comment type="subcellular location">
    <subcellularLocation>
        <location evidence="3">Cytoplasm</location>
    </subcellularLocation>
</comment>
<evidence type="ECO:0000313" key="8">
    <source>
        <dbReference type="Proteomes" id="UP001240483"/>
    </source>
</evidence>
<dbReference type="GO" id="GO:0005525">
    <property type="term" value="F:GTP binding"/>
    <property type="evidence" value="ECO:0007669"/>
    <property type="project" value="UniProtKB-UniRule"/>
</dbReference>
<keyword evidence="3" id="KW-0694">RNA-binding</keyword>
<dbReference type="GO" id="GO:0046872">
    <property type="term" value="F:metal ion binding"/>
    <property type="evidence" value="ECO:0007669"/>
    <property type="project" value="UniProtKB-KW"/>
</dbReference>
<comment type="cofactor">
    <cofactor evidence="3">
        <name>Zn(2+)</name>
        <dbReference type="ChEBI" id="CHEBI:29105"/>
    </cofactor>
    <text evidence="3">Binds 1 zinc ion per subunit.</text>
</comment>
<comment type="similarity">
    <text evidence="3">Belongs to the TRAFAC class YlqF/YawG GTPase family. RsgA subfamily.</text>
</comment>
<comment type="function">
    <text evidence="3">One of several proteins that assist in the late maturation steps of the functional core of the 30S ribosomal subunit. Helps release RbfA from mature subunits. May play a role in the assembly of ribosomal proteins into the subunit. Circularly permuted GTPase that catalyzes slow GTP hydrolysis, GTPase activity is stimulated by the 30S ribosomal subunit.</text>
</comment>
<keyword evidence="3" id="KW-0699">rRNA-binding</keyword>
<feature type="binding site" evidence="3">
    <location>
        <begin position="189"/>
        <end position="192"/>
    </location>
    <ligand>
        <name>GTP</name>
        <dbReference type="ChEBI" id="CHEBI:37565"/>
    </ligand>
</feature>
<keyword evidence="3" id="KW-0690">Ribosome biogenesis</keyword>
<dbReference type="CDD" id="cd01854">
    <property type="entry name" value="YjeQ_EngC"/>
    <property type="match status" value="1"/>
</dbReference>
<dbReference type="GO" id="GO:0042274">
    <property type="term" value="P:ribosomal small subunit biogenesis"/>
    <property type="evidence" value="ECO:0007669"/>
    <property type="project" value="UniProtKB-UniRule"/>
</dbReference>
<evidence type="ECO:0000259" key="6">
    <source>
        <dbReference type="PROSITE" id="PS51721"/>
    </source>
</evidence>
<dbReference type="GO" id="GO:0019843">
    <property type="term" value="F:rRNA binding"/>
    <property type="evidence" value="ECO:0007669"/>
    <property type="project" value="UniProtKB-KW"/>
</dbReference>
<proteinExistence type="inferred from homology"/>
<feature type="compositionally biased region" description="Basic and acidic residues" evidence="4">
    <location>
        <begin position="1"/>
        <end position="13"/>
    </location>
</feature>
<evidence type="ECO:0000256" key="1">
    <source>
        <dbReference type="ARBA" id="ARBA00022741"/>
    </source>
</evidence>
<dbReference type="SUPFAM" id="SSF52540">
    <property type="entry name" value="P-loop containing nucleoside triphosphate hydrolases"/>
    <property type="match status" value="1"/>
</dbReference>
<dbReference type="InterPro" id="IPR027417">
    <property type="entry name" value="P-loop_NTPase"/>
</dbReference>
<dbReference type="RefSeq" id="WP_285332378.1">
    <property type="nucleotide sequence ID" value="NZ_JASODW010000001.1"/>
</dbReference>
<accession>A0AAP4C5P9</accession>
<keyword evidence="2 3" id="KW-0342">GTP-binding</keyword>
<name>A0AAP4C5P9_9MICC</name>
<feature type="region of interest" description="Disordered" evidence="4">
    <location>
        <begin position="1"/>
        <end position="29"/>
    </location>
</feature>
<dbReference type="NCBIfam" id="TIGR00157">
    <property type="entry name" value="ribosome small subunit-dependent GTPase A"/>
    <property type="match status" value="1"/>
</dbReference>
<dbReference type="GO" id="GO:0003924">
    <property type="term" value="F:GTPase activity"/>
    <property type="evidence" value="ECO:0007669"/>
    <property type="project" value="UniProtKB-UniRule"/>
</dbReference>
<evidence type="ECO:0000256" key="2">
    <source>
        <dbReference type="ARBA" id="ARBA00023134"/>
    </source>
</evidence>
<feature type="binding site" evidence="3">
    <location>
        <position position="336"/>
    </location>
    <ligand>
        <name>Zn(2+)</name>
        <dbReference type="ChEBI" id="CHEBI:29105"/>
    </ligand>
</feature>
<dbReference type="Gene3D" id="1.10.40.50">
    <property type="entry name" value="Probable gtpase engc, domain 3"/>
    <property type="match status" value="1"/>
</dbReference>
<dbReference type="Pfam" id="PF03193">
    <property type="entry name" value="RsgA_GTPase"/>
    <property type="match status" value="1"/>
</dbReference>
<feature type="binding site" evidence="3">
    <location>
        <begin position="248"/>
        <end position="256"/>
    </location>
    <ligand>
        <name>GTP</name>
        <dbReference type="ChEBI" id="CHEBI:37565"/>
    </ligand>
</feature>
<dbReference type="InterPro" id="IPR010914">
    <property type="entry name" value="RsgA_GTPase_dom"/>
</dbReference>
<keyword evidence="1 3" id="KW-0547">Nucleotide-binding</keyword>
<dbReference type="Proteomes" id="UP001240483">
    <property type="component" value="Unassembled WGS sequence"/>
</dbReference>
<feature type="binding site" evidence="3">
    <location>
        <position position="345"/>
    </location>
    <ligand>
        <name>Zn(2+)</name>
        <dbReference type="ChEBI" id="CHEBI:29105"/>
    </ligand>
</feature>
<dbReference type="GO" id="GO:0005737">
    <property type="term" value="C:cytoplasm"/>
    <property type="evidence" value="ECO:0007669"/>
    <property type="project" value="UniProtKB-SubCell"/>
</dbReference>
<feature type="domain" description="CP-type G" evidence="6">
    <location>
        <begin position="140"/>
        <end position="308"/>
    </location>
</feature>
<evidence type="ECO:0000313" key="7">
    <source>
        <dbReference type="EMBL" id="MDK6274396.1"/>
    </source>
</evidence>
<dbReference type="PANTHER" id="PTHR32120:SF11">
    <property type="entry name" value="SMALL RIBOSOMAL SUBUNIT BIOGENESIS GTPASE RSGA 1, MITOCHONDRIAL-RELATED"/>
    <property type="match status" value="1"/>
</dbReference>
<keyword evidence="3" id="KW-0479">Metal-binding</keyword>
<sequence>MARREWSEADVRIRPNKRGTRPRTKDRPAHADAVLAMVVGVDRGRYRCVLLDEPGTGSKGAGSKGSGSKKAQRLRQKQAETGGEQRIVTAMRARELRRQAIVVGDRVRLVGDVSGAEGSLARLVRVEERSSLLRRSADDTDQVERVIVANADQLVIVVAAANPEPRTGFIDRALVAASDAGIDAALVITKTDLADPAQLVETYEGLGVRVVTSGSAEHPEDVASRPVDEATQERLHELLDGRLSALIGHSGVGKSTLINALTEAERETGATNAVTGRGRHTSSSAVAAHLRGGGPGSWIVDTPGIRSFGMGHVDDENIVNAFTDLVPATADCPRGCTHAADEPGCALDAWVADGKAGPSGEARLASMRRLLASRQSDVNDEDLKTLGG</sequence>
<keyword evidence="3" id="KW-0963">Cytoplasm</keyword>